<evidence type="ECO:0000313" key="5">
    <source>
        <dbReference type="EMBL" id="PAA72011.1"/>
    </source>
</evidence>
<organism evidence="5 6">
    <name type="scientific">Macrostomum lignano</name>
    <dbReference type="NCBI Taxonomy" id="282301"/>
    <lineage>
        <taxon>Eukaryota</taxon>
        <taxon>Metazoa</taxon>
        <taxon>Spiralia</taxon>
        <taxon>Lophotrochozoa</taxon>
        <taxon>Platyhelminthes</taxon>
        <taxon>Rhabditophora</taxon>
        <taxon>Macrostomorpha</taxon>
        <taxon>Macrostomida</taxon>
        <taxon>Macrostomidae</taxon>
        <taxon>Macrostomum</taxon>
    </lineage>
</organism>
<feature type="region of interest" description="Disordered" evidence="3">
    <location>
        <begin position="1"/>
        <end position="23"/>
    </location>
</feature>
<dbReference type="Gene3D" id="2.120.10.80">
    <property type="entry name" value="Kelch-type beta propeller"/>
    <property type="match status" value="1"/>
</dbReference>
<feature type="region of interest" description="Disordered" evidence="3">
    <location>
        <begin position="304"/>
        <end position="325"/>
    </location>
</feature>
<dbReference type="STRING" id="282301.A0A267FDZ2"/>
<sequence>MRSKTPEAESENQFNKRGGSVSRHHSFTVGGLFNSMQHTWKIRDPPPLSKQLSDELLNSVCSHFVWLPKRQCSSFCKCSDVKQLPVDLSALIRCSNYFSLLMQYVNGRVLQLPSNQLPFLETGFQAFLSFANDSPFKVTDGNAMDLYMTADFFLCRELGAKVLQFLAERFKRDVHFALHLLMEIDEFWLPELERVAMGAVLSNFTKIFEATNSPEQWLKLSADLVHRILSHNALNCQSEEQVLAAAAGWLRANPGHQRAAARLSECVRFGLLEPGQRARLSMSYPDLMRWSPPPWSVAMLNNSATGKSRTRHSGGGAANSVNSRPREPHEIVLVFGGWGQRPAPIAVAGRVAAAATNQSAHDADNAANQQQQQVPQVQTATGTTGPQAACQVYNPRADCWLLRCPNSGSRSRTGHGLPSNHIGQLGARVYSGCLLVDGVIYVIGGYDGQQALRAVWRYSLRQPELGWHIGSCLTHKRYYVSCAATETGAMYAIGGHSGEVVAQDQRGLTARLSSVERLQAGESVWIEVASLHVVRSDAGAAAIGERVFVAGGFDGQRYHDTAELYDPDVDQWTLIGRMCHPRSGVALVAIGDAVYAVGGNDGEKRLRSIEKYRLGGLDNEWVEVGQMLQAKSNLSAVALDGGTRILSIGGWSDDGQPGVLATSETFCLCSGASKRTANCGFAASATAACVLRDHQTAQWLLQQL</sequence>
<dbReference type="InterPro" id="IPR015915">
    <property type="entry name" value="Kelch-typ_b-propeller"/>
</dbReference>
<evidence type="ECO:0000256" key="1">
    <source>
        <dbReference type="ARBA" id="ARBA00022441"/>
    </source>
</evidence>
<evidence type="ECO:0000256" key="3">
    <source>
        <dbReference type="SAM" id="MobiDB-lite"/>
    </source>
</evidence>
<reference evidence="5 6" key="1">
    <citation type="submission" date="2017-06" db="EMBL/GenBank/DDBJ databases">
        <title>A platform for efficient transgenesis in Macrostomum lignano, a flatworm model organism for stem cell research.</title>
        <authorList>
            <person name="Berezikov E."/>
        </authorList>
    </citation>
    <scope>NUCLEOTIDE SEQUENCE [LARGE SCALE GENOMIC DNA]</scope>
    <source>
        <strain evidence="5">DV1</strain>
        <tissue evidence="5">Whole organism</tissue>
    </source>
</reference>
<evidence type="ECO:0000259" key="4">
    <source>
        <dbReference type="SMART" id="SM00875"/>
    </source>
</evidence>
<dbReference type="SMART" id="SM00612">
    <property type="entry name" value="Kelch"/>
    <property type="match status" value="4"/>
</dbReference>
<dbReference type="Pfam" id="PF01344">
    <property type="entry name" value="Kelch_1"/>
    <property type="match status" value="3"/>
</dbReference>
<accession>A0A267FDZ2</accession>
<name>A0A267FDZ2_9PLAT</name>
<dbReference type="Pfam" id="PF07707">
    <property type="entry name" value="BACK"/>
    <property type="match status" value="1"/>
</dbReference>
<dbReference type="EMBL" id="NIVC01001121">
    <property type="protein sequence ID" value="PAA72011.1"/>
    <property type="molecule type" value="Genomic_DNA"/>
</dbReference>
<dbReference type="SUPFAM" id="SSF117281">
    <property type="entry name" value="Kelch motif"/>
    <property type="match status" value="1"/>
</dbReference>
<evidence type="ECO:0000313" key="6">
    <source>
        <dbReference type="Proteomes" id="UP000215902"/>
    </source>
</evidence>
<dbReference type="InterPro" id="IPR006652">
    <property type="entry name" value="Kelch_1"/>
</dbReference>
<dbReference type="OrthoDB" id="191037at2759"/>
<feature type="domain" description="BACK" evidence="4">
    <location>
        <begin position="175"/>
        <end position="281"/>
    </location>
</feature>
<comment type="caution">
    <text evidence="5">The sequence shown here is derived from an EMBL/GenBank/DDBJ whole genome shotgun (WGS) entry which is preliminary data.</text>
</comment>
<dbReference type="AlphaFoldDB" id="A0A267FDZ2"/>
<keyword evidence="1" id="KW-0880">Kelch repeat</keyword>
<gene>
    <name evidence="5" type="ORF">BOX15_Mlig018832g1</name>
</gene>
<dbReference type="InterPro" id="IPR011705">
    <property type="entry name" value="BACK"/>
</dbReference>
<evidence type="ECO:0000256" key="2">
    <source>
        <dbReference type="ARBA" id="ARBA00022737"/>
    </source>
</evidence>
<protein>
    <recommendedName>
        <fullName evidence="4">BACK domain-containing protein</fullName>
    </recommendedName>
</protein>
<keyword evidence="6" id="KW-1185">Reference proteome</keyword>
<dbReference type="Gene3D" id="1.25.40.420">
    <property type="match status" value="1"/>
</dbReference>
<dbReference type="Proteomes" id="UP000215902">
    <property type="component" value="Unassembled WGS sequence"/>
</dbReference>
<dbReference type="SMART" id="SM00875">
    <property type="entry name" value="BACK"/>
    <property type="match status" value="1"/>
</dbReference>
<proteinExistence type="predicted"/>
<keyword evidence="2" id="KW-0677">Repeat</keyword>
<dbReference type="PANTHER" id="PTHR45632">
    <property type="entry name" value="LD33804P"/>
    <property type="match status" value="1"/>
</dbReference>
<dbReference type="PANTHER" id="PTHR45632:SF3">
    <property type="entry name" value="KELCH-LIKE PROTEIN 32"/>
    <property type="match status" value="1"/>
</dbReference>